<dbReference type="InterPro" id="IPR003609">
    <property type="entry name" value="Pan_app"/>
</dbReference>
<evidence type="ECO:0000259" key="3">
    <source>
        <dbReference type="Pfam" id="PF12248"/>
    </source>
</evidence>
<protein>
    <recommendedName>
        <fullName evidence="6">Farnesoic acid O-methyl transferase domain-containing protein</fullName>
    </recommendedName>
</protein>
<feature type="signal peptide" evidence="1">
    <location>
        <begin position="1"/>
        <end position="17"/>
    </location>
</feature>
<accession>A0A8B6H5X2</accession>
<feature type="domain" description="Farnesoic acid O-methyl transferase" evidence="3">
    <location>
        <begin position="53"/>
        <end position="176"/>
    </location>
</feature>
<feature type="domain" description="Apple" evidence="2">
    <location>
        <begin position="200"/>
        <end position="244"/>
    </location>
</feature>
<evidence type="ECO:0008006" key="6">
    <source>
        <dbReference type="Google" id="ProtNLM"/>
    </source>
</evidence>
<dbReference type="EMBL" id="UYJE01009545">
    <property type="protein sequence ID" value="VDI74356.1"/>
    <property type="molecule type" value="Genomic_DNA"/>
</dbReference>
<keyword evidence="5" id="KW-1185">Reference proteome</keyword>
<gene>
    <name evidence="4" type="ORF">MGAL_10B037546</name>
</gene>
<evidence type="ECO:0000256" key="1">
    <source>
        <dbReference type="SAM" id="SignalP"/>
    </source>
</evidence>
<dbReference type="OrthoDB" id="6047374at2759"/>
<dbReference type="InterPro" id="IPR022041">
    <property type="entry name" value="Methyltransf_FA"/>
</dbReference>
<name>A0A8B6H5X2_MYTGA</name>
<dbReference type="PANTHER" id="PTHR36695:SF12">
    <property type="entry name" value="AGAP008648-PA"/>
    <property type="match status" value="1"/>
</dbReference>
<evidence type="ECO:0000313" key="5">
    <source>
        <dbReference type="Proteomes" id="UP000596742"/>
    </source>
</evidence>
<reference evidence="4" key="1">
    <citation type="submission" date="2018-11" db="EMBL/GenBank/DDBJ databases">
        <authorList>
            <person name="Alioto T."/>
            <person name="Alioto T."/>
        </authorList>
    </citation>
    <scope>NUCLEOTIDE SEQUENCE</scope>
</reference>
<evidence type="ECO:0000259" key="2">
    <source>
        <dbReference type="Pfam" id="PF00024"/>
    </source>
</evidence>
<dbReference type="PANTHER" id="PTHR36695">
    <property type="entry name" value="AGAP008648-PA"/>
    <property type="match status" value="1"/>
</dbReference>
<organism evidence="4 5">
    <name type="scientific">Mytilus galloprovincialis</name>
    <name type="common">Mediterranean mussel</name>
    <dbReference type="NCBI Taxonomy" id="29158"/>
    <lineage>
        <taxon>Eukaryota</taxon>
        <taxon>Metazoa</taxon>
        <taxon>Spiralia</taxon>
        <taxon>Lophotrochozoa</taxon>
        <taxon>Mollusca</taxon>
        <taxon>Bivalvia</taxon>
        <taxon>Autobranchia</taxon>
        <taxon>Pteriomorphia</taxon>
        <taxon>Mytilida</taxon>
        <taxon>Mytiloidea</taxon>
        <taxon>Mytilidae</taxon>
        <taxon>Mytilinae</taxon>
        <taxon>Mytilus</taxon>
    </lineage>
</organism>
<proteinExistence type="predicted"/>
<feature type="chain" id="PRO_5032617837" description="Farnesoic acid O-methyl transferase domain-containing protein" evidence="1">
    <location>
        <begin position="18"/>
        <end position="282"/>
    </location>
</feature>
<dbReference type="Proteomes" id="UP000596742">
    <property type="component" value="Unassembled WGS sequence"/>
</dbReference>
<comment type="caution">
    <text evidence="4">The sequence shown here is derived from an EMBL/GenBank/DDBJ whole genome shotgun (WGS) entry which is preliminary data.</text>
</comment>
<dbReference type="Pfam" id="PF00024">
    <property type="entry name" value="PAN_1"/>
    <property type="match status" value="1"/>
</dbReference>
<evidence type="ECO:0000313" key="4">
    <source>
        <dbReference type="EMBL" id="VDI74356.1"/>
    </source>
</evidence>
<sequence>MIITVIFCAVFTTVGLGNLLDQVWIKTENSGFVNATTPNVDYISLSFFQLYPANAHYMKFSVKACSNAFILLSSDMYLFYSFFDYRIVIGAGDNSKINVRRNYDLIISSFDISTPGILNCTEHRSFELDWTISGRITLMSGTKMVMNYTDPYHTPISIKDVGITTGLGSVGLWKVEHTSRFTGFYCGESGAYGNMTLLSTLRKHSRIDCVSVCSVRDDCLGVNFNRKTEECQMIAGGQQVIKMVVQKSPWYLYTKCLQDKTMCVSCIVWDSRPPDNTGILIT</sequence>
<dbReference type="AlphaFoldDB" id="A0A8B6H5X2"/>
<dbReference type="Pfam" id="PF12248">
    <property type="entry name" value="Methyltransf_FA"/>
    <property type="match status" value="1"/>
</dbReference>
<keyword evidence="1" id="KW-0732">Signal</keyword>